<organism evidence="1 2">
    <name type="scientific">Laodelphax striatellus</name>
    <name type="common">Small brown planthopper</name>
    <name type="synonym">Delphax striatella</name>
    <dbReference type="NCBI Taxonomy" id="195883"/>
    <lineage>
        <taxon>Eukaryota</taxon>
        <taxon>Metazoa</taxon>
        <taxon>Ecdysozoa</taxon>
        <taxon>Arthropoda</taxon>
        <taxon>Hexapoda</taxon>
        <taxon>Insecta</taxon>
        <taxon>Pterygota</taxon>
        <taxon>Neoptera</taxon>
        <taxon>Paraneoptera</taxon>
        <taxon>Hemiptera</taxon>
        <taxon>Auchenorrhyncha</taxon>
        <taxon>Fulgoroidea</taxon>
        <taxon>Delphacidae</taxon>
        <taxon>Criomorphinae</taxon>
        <taxon>Laodelphax</taxon>
    </lineage>
</organism>
<sequence>MYISSDPGVVIKVPVLEIYALSTMPTLIIPWLIELEESKTRLHNERLSS</sequence>
<dbReference type="InParanoid" id="A0A482WI32"/>
<dbReference type="AlphaFoldDB" id="A0A482WI32"/>
<dbReference type="EMBL" id="QKKF02034567">
    <property type="protein sequence ID" value="RZF33209.1"/>
    <property type="molecule type" value="Genomic_DNA"/>
</dbReference>
<proteinExistence type="predicted"/>
<reference evidence="1 2" key="1">
    <citation type="journal article" date="2017" name="Gigascience">
        <title>Genome sequence of the small brown planthopper, Laodelphax striatellus.</title>
        <authorList>
            <person name="Zhu J."/>
            <person name="Jiang F."/>
            <person name="Wang X."/>
            <person name="Yang P."/>
            <person name="Bao Y."/>
            <person name="Zhao W."/>
            <person name="Wang W."/>
            <person name="Lu H."/>
            <person name="Wang Q."/>
            <person name="Cui N."/>
            <person name="Li J."/>
            <person name="Chen X."/>
            <person name="Luo L."/>
            <person name="Yu J."/>
            <person name="Kang L."/>
            <person name="Cui F."/>
        </authorList>
    </citation>
    <scope>NUCLEOTIDE SEQUENCE [LARGE SCALE GENOMIC DNA]</scope>
    <source>
        <strain evidence="1">Lst14</strain>
    </source>
</reference>
<name>A0A482WI32_LAOST</name>
<protein>
    <submittedName>
        <fullName evidence="1">Uncharacterized protein</fullName>
    </submittedName>
</protein>
<gene>
    <name evidence="1" type="ORF">LSTR_LSTR009754</name>
</gene>
<comment type="caution">
    <text evidence="1">The sequence shown here is derived from an EMBL/GenBank/DDBJ whole genome shotgun (WGS) entry which is preliminary data.</text>
</comment>
<dbReference type="Proteomes" id="UP000291343">
    <property type="component" value="Unassembled WGS sequence"/>
</dbReference>
<evidence type="ECO:0000313" key="1">
    <source>
        <dbReference type="EMBL" id="RZF33209.1"/>
    </source>
</evidence>
<accession>A0A482WI32</accession>
<evidence type="ECO:0000313" key="2">
    <source>
        <dbReference type="Proteomes" id="UP000291343"/>
    </source>
</evidence>
<keyword evidence="2" id="KW-1185">Reference proteome</keyword>